<reference evidence="2" key="1">
    <citation type="submission" date="2010-05" db="EMBL/GenBank/DDBJ databases">
        <title>Complete sequence of Methylotenera sp. 301.</title>
        <authorList>
            <person name="Lucas S."/>
            <person name="Copeland A."/>
            <person name="Lapidus A."/>
            <person name="Cheng J.-F."/>
            <person name="Bruce D."/>
            <person name="Goodwin L."/>
            <person name="Pitluck S."/>
            <person name="Clum A."/>
            <person name="Land M."/>
            <person name="Hauser L."/>
            <person name="Kyrpides N."/>
            <person name="Ivanova N."/>
            <person name="Chistoservova L."/>
            <person name="Kalyuzhnaya M."/>
            <person name="Woyke T."/>
        </authorList>
    </citation>
    <scope>NUCLEOTIDE SEQUENCE [LARGE SCALE GENOMIC DNA]</scope>
    <source>
        <strain evidence="2">301</strain>
    </source>
</reference>
<name>D7DJV4_METV0</name>
<dbReference type="RefSeq" id="WP_013148627.1">
    <property type="nucleotide sequence ID" value="NC_014207.1"/>
</dbReference>
<dbReference type="AlphaFoldDB" id="D7DJV4"/>
<dbReference type="KEGG" id="meh:M301_1943"/>
<gene>
    <name evidence="1" type="ordered locus">M301_1943</name>
</gene>
<dbReference type="Proteomes" id="UP000000383">
    <property type="component" value="Chromosome"/>
</dbReference>
<reference evidence="1 2" key="2">
    <citation type="journal article" date="2011" name="J. Bacteriol.">
        <title>Genomes of three methylotrophs from a single niche uncover genetic and metabolic divergence of Methylophilaceae.</title>
        <authorList>
            <person name="Lapidus A."/>
            <person name="Clum A."/>
            <person name="Labutti K."/>
            <person name="Kaluzhnaya M.G."/>
            <person name="Lim S."/>
            <person name="Beck D.A."/>
            <person name="Glavina Del Rio T."/>
            <person name="Nolan M."/>
            <person name="Mavromatis K."/>
            <person name="Huntemann M."/>
            <person name="Lucas S."/>
            <person name="Lidstrom M.E."/>
            <person name="Ivanova N."/>
            <person name="Chistoserdova L."/>
        </authorList>
    </citation>
    <scope>NUCLEOTIDE SEQUENCE [LARGE SCALE GENOMIC DNA]</scope>
    <source>
        <strain evidence="1 2">301</strain>
    </source>
</reference>
<accession>D7DJV4</accession>
<dbReference type="STRING" id="666681.M301_1943"/>
<dbReference type="HOGENOM" id="CLU_1667350_0_0_4"/>
<sequence length="158" mass="18143">MPNNVYNIPLYGKPIELDEQGIYYAINRKTGDINNVFQLVYEGDTKENQDWYLYQLKNTGKNGEMGWVILADNGDYPLKSVSTEEVKHHFDKPEYAEPKGAWQLMRNSRYGFGKFTPIHAEDNVRFALILFSGAEMLVPLLILKADDHSLQSLAEPEQ</sequence>
<keyword evidence="2" id="KW-1185">Reference proteome</keyword>
<organism evidence="1 2">
    <name type="scientific">Methylotenera versatilis (strain 301)</name>
    <dbReference type="NCBI Taxonomy" id="666681"/>
    <lineage>
        <taxon>Bacteria</taxon>
        <taxon>Pseudomonadati</taxon>
        <taxon>Pseudomonadota</taxon>
        <taxon>Betaproteobacteria</taxon>
        <taxon>Nitrosomonadales</taxon>
        <taxon>Methylophilaceae</taxon>
        <taxon>Methylotenera</taxon>
    </lineage>
</organism>
<evidence type="ECO:0000313" key="2">
    <source>
        <dbReference type="Proteomes" id="UP000000383"/>
    </source>
</evidence>
<dbReference type="eggNOG" id="ENOG5030XV8">
    <property type="taxonomic scope" value="Bacteria"/>
</dbReference>
<proteinExistence type="predicted"/>
<protein>
    <submittedName>
        <fullName evidence="1">Uncharacterized protein</fullName>
    </submittedName>
</protein>
<dbReference type="EMBL" id="CP002056">
    <property type="protein sequence ID" value="ADI30315.1"/>
    <property type="molecule type" value="Genomic_DNA"/>
</dbReference>
<evidence type="ECO:0000313" key="1">
    <source>
        <dbReference type="EMBL" id="ADI30315.1"/>
    </source>
</evidence>
<dbReference type="OrthoDB" id="8535830at2"/>